<protein>
    <submittedName>
        <fullName evidence="6">Energy-coupling factor transport system ATP-binding protein</fullName>
        <ecNumber evidence="6">3.6.3.-</ecNumber>
    </submittedName>
</protein>
<dbReference type="SUPFAM" id="SSF52540">
    <property type="entry name" value="P-loop containing nucleoside triphosphate hydrolases"/>
    <property type="match status" value="2"/>
</dbReference>
<name>A0ABS4XDW2_9MICC</name>
<evidence type="ECO:0000313" key="7">
    <source>
        <dbReference type="Proteomes" id="UP001296993"/>
    </source>
</evidence>
<feature type="domain" description="ABC transporter" evidence="5">
    <location>
        <begin position="17"/>
        <end position="263"/>
    </location>
</feature>
<evidence type="ECO:0000313" key="6">
    <source>
        <dbReference type="EMBL" id="MBP2386566.1"/>
    </source>
</evidence>
<keyword evidence="4 6" id="KW-0067">ATP-binding</keyword>
<dbReference type="Gene3D" id="3.40.50.300">
    <property type="entry name" value="P-loop containing nucleotide triphosphate hydrolases"/>
    <property type="match status" value="2"/>
</dbReference>
<keyword evidence="2" id="KW-0813">Transport</keyword>
<evidence type="ECO:0000256" key="2">
    <source>
        <dbReference type="ARBA" id="ARBA00022448"/>
    </source>
</evidence>
<proteinExistence type="inferred from homology"/>
<organism evidence="6 7">
    <name type="scientific">Paeniglutamicibacter kerguelensis</name>
    <dbReference type="NCBI Taxonomy" id="254788"/>
    <lineage>
        <taxon>Bacteria</taxon>
        <taxon>Bacillati</taxon>
        <taxon>Actinomycetota</taxon>
        <taxon>Actinomycetes</taxon>
        <taxon>Micrococcales</taxon>
        <taxon>Micrococcaceae</taxon>
        <taxon>Paeniglutamicibacter</taxon>
    </lineage>
</organism>
<reference evidence="6 7" key="1">
    <citation type="submission" date="2021-03" db="EMBL/GenBank/DDBJ databases">
        <title>Sequencing the genomes of 1000 actinobacteria strains.</title>
        <authorList>
            <person name="Klenk H.-P."/>
        </authorList>
    </citation>
    <scope>NUCLEOTIDE SEQUENCE [LARGE SCALE GENOMIC DNA]</scope>
    <source>
        <strain evidence="6 7">DSM 15797</strain>
    </source>
</reference>
<dbReference type="InterPro" id="IPR015856">
    <property type="entry name" value="ABC_transpr_CbiO/EcfA_su"/>
</dbReference>
<dbReference type="Pfam" id="PF00005">
    <property type="entry name" value="ABC_tran"/>
    <property type="match status" value="2"/>
</dbReference>
<evidence type="ECO:0000256" key="3">
    <source>
        <dbReference type="ARBA" id="ARBA00022741"/>
    </source>
</evidence>
<dbReference type="PANTHER" id="PTHR43553">
    <property type="entry name" value="HEAVY METAL TRANSPORTER"/>
    <property type="match status" value="1"/>
</dbReference>
<evidence type="ECO:0000259" key="5">
    <source>
        <dbReference type="PROSITE" id="PS50893"/>
    </source>
</evidence>
<dbReference type="GO" id="GO:0005524">
    <property type="term" value="F:ATP binding"/>
    <property type="evidence" value="ECO:0007669"/>
    <property type="project" value="UniProtKB-KW"/>
</dbReference>
<evidence type="ECO:0000256" key="4">
    <source>
        <dbReference type="ARBA" id="ARBA00022840"/>
    </source>
</evidence>
<keyword evidence="7" id="KW-1185">Reference proteome</keyword>
<dbReference type="EMBL" id="JAGIOF010000001">
    <property type="protein sequence ID" value="MBP2386566.1"/>
    <property type="molecule type" value="Genomic_DNA"/>
</dbReference>
<dbReference type="PROSITE" id="PS50893">
    <property type="entry name" value="ABC_TRANSPORTER_2"/>
    <property type="match status" value="2"/>
</dbReference>
<gene>
    <name evidence="6" type="ORF">JOF47_002077</name>
</gene>
<dbReference type="CDD" id="cd03225">
    <property type="entry name" value="ABC_cobalt_CbiO_domain1"/>
    <property type="match status" value="2"/>
</dbReference>
<evidence type="ECO:0000256" key="1">
    <source>
        <dbReference type="ARBA" id="ARBA00005417"/>
    </source>
</evidence>
<comment type="similarity">
    <text evidence="1">Belongs to the ABC transporter superfamily.</text>
</comment>
<dbReference type="EC" id="3.6.3.-" evidence="6"/>
<feature type="domain" description="ABC transporter" evidence="5">
    <location>
        <begin position="271"/>
        <end position="471"/>
    </location>
</feature>
<dbReference type="InterPro" id="IPR003593">
    <property type="entry name" value="AAA+_ATPase"/>
</dbReference>
<dbReference type="Proteomes" id="UP001296993">
    <property type="component" value="Unassembled WGS sequence"/>
</dbReference>
<keyword evidence="3" id="KW-0547">Nucleotide-binding</keyword>
<dbReference type="InterPro" id="IPR003439">
    <property type="entry name" value="ABC_transporter-like_ATP-bd"/>
</dbReference>
<dbReference type="GO" id="GO:0016787">
    <property type="term" value="F:hydrolase activity"/>
    <property type="evidence" value="ECO:0007669"/>
    <property type="project" value="UniProtKB-KW"/>
</dbReference>
<accession>A0ABS4XDW2</accession>
<dbReference type="InterPro" id="IPR027417">
    <property type="entry name" value="P-loop_NTPase"/>
</dbReference>
<sequence>MSERDNMKTKDKTVLGLELERFRFSRALRDTLAGIDLSLEPGSLTAIVGGSGSGKSTLGAVLAGMLPRHDGDELEATLRLAGREIRHGAGSGVRIDPVGWARQVGMLPQDARHYLSGVRETVEEELALGLENAGVPRTQMRARIAALADRLGLHALMDRDPGKLSGGQERLVALAALALGEAPVLVLDEPLAGLDTAAAARVCALVGRLRSEGTAVVLLTRFMDQLAAGADHVLSLREGSCHEVEYVAPTARAAAPPVRRPVADGPALLEFSGIDLGYRGSAGSVVAGLDLQLRAGECVALAGPNGTGKTTVLKAAAGLMRPAAGEVAGSASSGGSVGLLLQNPVDQLFERTVRREVAFGLPKRAPQAARIPEVLASLGLADEAETHPYELPASARRLVALATVLVREPTVLLLDEPTEALDADGLALLHTAIETVLDRGGAVLLATHDEAFMAATAHRVHRMGPAAPARI</sequence>
<dbReference type="RefSeq" id="WP_209997462.1">
    <property type="nucleotide sequence ID" value="NZ_BAAAJY010000002.1"/>
</dbReference>
<comment type="caution">
    <text evidence="6">The sequence shown here is derived from an EMBL/GenBank/DDBJ whole genome shotgun (WGS) entry which is preliminary data.</text>
</comment>
<dbReference type="SMART" id="SM00382">
    <property type="entry name" value="AAA"/>
    <property type="match status" value="2"/>
</dbReference>
<keyword evidence="6" id="KW-0378">Hydrolase</keyword>
<dbReference type="InterPro" id="IPR050095">
    <property type="entry name" value="ECF_ABC_transporter_ATP-bd"/>
</dbReference>